<dbReference type="OrthoDB" id="285017at2"/>
<dbReference type="InterPro" id="IPR001451">
    <property type="entry name" value="Hexapep"/>
</dbReference>
<dbReference type="PROSITE" id="PS00101">
    <property type="entry name" value="HEXAPEP_TRANSFERASES"/>
    <property type="match status" value="1"/>
</dbReference>
<evidence type="ECO:0000313" key="5">
    <source>
        <dbReference type="EMBL" id="TWT82099.1"/>
    </source>
</evidence>
<dbReference type="Pfam" id="PF00132">
    <property type="entry name" value="Hexapep"/>
    <property type="match status" value="2"/>
</dbReference>
<reference evidence="5 6" key="1">
    <citation type="submission" date="2019-02" db="EMBL/GenBank/DDBJ databases">
        <title>Deep-cultivation of Planctomycetes and their phenomic and genomic characterization uncovers novel biology.</title>
        <authorList>
            <person name="Wiegand S."/>
            <person name="Jogler M."/>
            <person name="Boedeker C."/>
            <person name="Pinto D."/>
            <person name="Vollmers J."/>
            <person name="Rivas-Marin E."/>
            <person name="Kohn T."/>
            <person name="Peeters S.H."/>
            <person name="Heuer A."/>
            <person name="Rast P."/>
            <person name="Oberbeckmann S."/>
            <person name="Bunk B."/>
            <person name="Jeske O."/>
            <person name="Meyerdierks A."/>
            <person name="Storesund J.E."/>
            <person name="Kallscheuer N."/>
            <person name="Luecker S."/>
            <person name="Lage O.M."/>
            <person name="Pohl T."/>
            <person name="Merkel B.J."/>
            <person name="Hornburger P."/>
            <person name="Mueller R.-W."/>
            <person name="Bruemmer F."/>
            <person name="Labrenz M."/>
            <person name="Spormann A.M."/>
            <person name="Op Den Camp H."/>
            <person name="Overmann J."/>
            <person name="Amann R."/>
            <person name="Jetten M.S.M."/>
            <person name="Mascher T."/>
            <person name="Medema M.H."/>
            <person name="Devos D.P."/>
            <person name="Kaster A.-K."/>
            <person name="Ovreas L."/>
            <person name="Rohde M."/>
            <person name="Galperin M.Y."/>
            <person name="Jogler C."/>
        </authorList>
    </citation>
    <scope>NUCLEOTIDE SEQUENCE [LARGE SCALE GENOMIC DNA]</scope>
    <source>
        <strain evidence="5 6">CA13</strain>
    </source>
</reference>
<dbReference type="CDD" id="cd03358">
    <property type="entry name" value="LbH_WxcM_N_like"/>
    <property type="match status" value="1"/>
</dbReference>
<dbReference type="EC" id="2.3.1.197" evidence="5"/>
<evidence type="ECO:0000256" key="4">
    <source>
        <dbReference type="ARBA" id="ARBA00023315"/>
    </source>
</evidence>
<dbReference type="AlphaFoldDB" id="A0A5C5Z3Y5"/>
<keyword evidence="6" id="KW-1185">Reference proteome</keyword>
<organism evidence="5 6">
    <name type="scientific">Novipirellula herctigrandis</name>
    <dbReference type="NCBI Taxonomy" id="2527986"/>
    <lineage>
        <taxon>Bacteria</taxon>
        <taxon>Pseudomonadati</taxon>
        <taxon>Planctomycetota</taxon>
        <taxon>Planctomycetia</taxon>
        <taxon>Pirellulales</taxon>
        <taxon>Pirellulaceae</taxon>
        <taxon>Novipirellula</taxon>
    </lineage>
</organism>
<comment type="caution">
    <text evidence="5">The sequence shown here is derived from an EMBL/GenBank/DDBJ whole genome shotgun (WGS) entry which is preliminary data.</text>
</comment>
<dbReference type="EMBL" id="SJPJ01000001">
    <property type="protein sequence ID" value="TWT82099.1"/>
    <property type="molecule type" value="Genomic_DNA"/>
</dbReference>
<dbReference type="PANTHER" id="PTHR43300:SF4">
    <property type="entry name" value="ACYL-[ACYL-CARRIER-PROTEIN]--UDP-N-ACETYLGLUCOSAMINE O-ACYLTRANSFERASE"/>
    <property type="match status" value="1"/>
</dbReference>
<keyword evidence="3" id="KW-0677">Repeat</keyword>
<evidence type="ECO:0000313" key="6">
    <source>
        <dbReference type="Proteomes" id="UP000315010"/>
    </source>
</evidence>
<dbReference type="InterPro" id="IPR050179">
    <property type="entry name" value="Trans_hexapeptide_repeat"/>
</dbReference>
<keyword evidence="4 5" id="KW-0012">Acyltransferase</keyword>
<comment type="similarity">
    <text evidence="1">Belongs to the transferase hexapeptide repeat family.</text>
</comment>
<protein>
    <submittedName>
        <fullName evidence="5">dTDP-3-amino-3,6-dideoxy-alpha-D-galactopyranose 3-N-acetyltransferase</fullName>
        <ecNumber evidence="5">2.3.1.197</ecNumber>
    </submittedName>
</protein>
<accession>A0A5C5Z3Y5</accession>
<name>A0A5C5Z3Y5_9BACT</name>
<keyword evidence="2 5" id="KW-0808">Transferase</keyword>
<evidence type="ECO:0000256" key="3">
    <source>
        <dbReference type="ARBA" id="ARBA00022737"/>
    </source>
</evidence>
<dbReference type="InterPro" id="IPR018357">
    <property type="entry name" value="Hexapep_transf_CS"/>
</dbReference>
<dbReference type="Pfam" id="PF14602">
    <property type="entry name" value="Hexapep_2"/>
    <property type="match status" value="1"/>
</dbReference>
<gene>
    <name evidence="5" type="primary">fdtC_2</name>
    <name evidence="5" type="ORF">CA13_35590</name>
</gene>
<dbReference type="InterPro" id="IPR011004">
    <property type="entry name" value="Trimer_LpxA-like_sf"/>
</dbReference>
<dbReference type="RefSeq" id="WP_146398384.1">
    <property type="nucleotide sequence ID" value="NZ_SJPJ01000001.1"/>
</dbReference>
<dbReference type="GO" id="GO:0016746">
    <property type="term" value="F:acyltransferase activity"/>
    <property type="evidence" value="ECO:0007669"/>
    <property type="project" value="UniProtKB-KW"/>
</dbReference>
<dbReference type="SUPFAM" id="SSF51161">
    <property type="entry name" value="Trimeric LpxA-like enzymes"/>
    <property type="match status" value="1"/>
</dbReference>
<evidence type="ECO:0000256" key="2">
    <source>
        <dbReference type="ARBA" id="ARBA00022679"/>
    </source>
</evidence>
<dbReference type="Proteomes" id="UP000315010">
    <property type="component" value="Unassembled WGS sequence"/>
</dbReference>
<sequence length="194" mass="20410">MIHPKALVDDTQAIGAETNVWAFAHVMAGATVGDHCNIGDHAFIENDAIIGNNVTIKNGVLIWSGITIEDDVFIGPGVIFTNDQYPRSPRMAHSKQRYSNQSNWLVTTTVRRGASIGAGAVICPGADIGTSAMVAAGSVVSKPVEPHSLVMGSPARQVGFVCSCGKKLSGHFSNTDCGECGETASRRIKNTSLN</sequence>
<proteinExistence type="inferred from homology"/>
<dbReference type="PANTHER" id="PTHR43300">
    <property type="entry name" value="ACETYLTRANSFERASE"/>
    <property type="match status" value="1"/>
</dbReference>
<evidence type="ECO:0000256" key="1">
    <source>
        <dbReference type="ARBA" id="ARBA00007274"/>
    </source>
</evidence>
<dbReference type="Gene3D" id="2.160.10.10">
    <property type="entry name" value="Hexapeptide repeat proteins"/>
    <property type="match status" value="1"/>
</dbReference>